<reference evidence="3 5" key="3">
    <citation type="submission" date="2017-06" db="EMBL/GenBank/DDBJ databases">
        <title>A draft genome sequence of Komagataeibacter nataicola LMG 1536.</title>
        <authorList>
            <person name="Skraban J."/>
            <person name="Cleenwerck I."/>
            <person name="Vandamme P."/>
            <person name="Trcek J."/>
        </authorList>
    </citation>
    <scope>NUCLEOTIDE SEQUENCE [LARGE SCALE GENOMIC DNA]</scope>
    <source>
        <strain evidence="3 5">LMG 1536</strain>
    </source>
</reference>
<feature type="domain" description="GIY-YIG" evidence="1">
    <location>
        <begin position="10"/>
        <end position="101"/>
    </location>
</feature>
<keyword evidence="5" id="KW-1185">Reference proteome</keyword>
<accession>A0A9N7CM63</accession>
<evidence type="ECO:0000259" key="1">
    <source>
        <dbReference type="PROSITE" id="PS50164"/>
    </source>
</evidence>
<evidence type="ECO:0000313" key="2">
    <source>
        <dbReference type="EMBL" id="AQU88028.1"/>
    </source>
</evidence>
<dbReference type="EMBL" id="CP019875">
    <property type="protein sequence ID" value="AQU88028.1"/>
    <property type="molecule type" value="Genomic_DNA"/>
</dbReference>
<dbReference type="InterPro" id="IPR000305">
    <property type="entry name" value="GIY-YIG_endonuc"/>
</dbReference>
<evidence type="ECO:0000313" key="5">
    <source>
        <dbReference type="Proteomes" id="UP000247512"/>
    </source>
</evidence>
<dbReference type="KEGG" id="kna:B0W47_11730"/>
<reference evidence="2" key="2">
    <citation type="submission" date="2017-02" db="EMBL/GenBank/DDBJ databases">
        <authorList>
            <person name="Zhang H."/>
        </authorList>
    </citation>
    <scope>NUCLEOTIDE SEQUENCE</scope>
    <source>
        <strain evidence="2">RZS01</strain>
    </source>
</reference>
<reference evidence="4" key="1">
    <citation type="submission" date="2017-02" db="EMBL/GenBank/DDBJ databases">
        <title>zhang.</title>
        <authorList>
            <person name="Zhang H."/>
        </authorList>
    </citation>
    <scope>NUCLEOTIDE SEQUENCE [LARGE SCALE GENOMIC DNA]</scope>
    <source>
        <strain evidence="4">RZS01</strain>
    </source>
</reference>
<organism evidence="2 4">
    <name type="scientific">Komagataeibacter nataicola</name>
    <dbReference type="NCBI Taxonomy" id="265960"/>
    <lineage>
        <taxon>Bacteria</taxon>
        <taxon>Pseudomonadati</taxon>
        <taxon>Pseudomonadota</taxon>
        <taxon>Alphaproteobacteria</taxon>
        <taxon>Acetobacterales</taxon>
        <taxon>Acetobacteraceae</taxon>
        <taxon>Komagataeibacter</taxon>
    </lineage>
</organism>
<gene>
    <name evidence="2" type="ORF">B0W47_11730</name>
    <name evidence="3" type="ORF">CDI09_16630</name>
</gene>
<dbReference type="PROSITE" id="PS50164">
    <property type="entry name" value="GIY_YIG"/>
    <property type="match status" value="1"/>
</dbReference>
<sequence length="240" mass="27360">MFSDDVSEQIGYYVYRLVDPRNGETFYVGKGQGNRVFQHAVGARVEKEENSAISLKLDRIREIHKEGLSVNHFIHRHKLDEATALHVEAALIDAYPNLTNIVRGHYSDDCGVASSQELLLRYQAPLIDFQHKVLLLAVNKTSSMMSNYDAVRYAWRLSAERLKAIEYILAIKNNLVIDAFIAEKWLPATKAYFSGFEKEYPDRKGFIGRQAPEEIRTLYIGKRLGPDYSLSQAGTRYAPD</sequence>
<dbReference type="EMBL" id="NIRT01000058">
    <property type="protein sequence ID" value="PYD64902.1"/>
    <property type="molecule type" value="Genomic_DNA"/>
</dbReference>
<dbReference type="Proteomes" id="UP000189683">
    <property type="component" value="Chromosome"/>
</dbReference>
<evidence type="ECO:0000313" key="4">
    <source>
        <dbReference type="Proteomes" id="UP000189683"/>
    </source>
</evidence>
<protein>
    <recommendedName>
        <fullName evidence="1">GIY-YIG domain-containing protein</fullName>
    </recommendedName>
</protein>
<proteinExistence type="predicted"/>
<name>A0A9N7CM63_9PROT</name>
<dbReference type="Proteomes" id="UP000247512">
    <property type="component" value="Unassembled WGS sequence"/>
</dbReference>
<dbReference type="Pfam" id="PF22945">
    <property type="entry name" value="LEM-3_GIY-YIG"/>
    <property type="match status" value="1"/>
</dbReference>
<dbReference type="RefSeq" id="WP_078526242.1">
    <property type="nucleotide sequence ID" value="NZ_NIRT01000058.1"/>
</dbReference>
<dbReference type="OrthoDB" id="67448at2"/>
<evidence type="ECO:0000313" key="3">
    <source>
        <dbReference type="EMBL" id="PYD64902.1"/>
    </source>
</evidence>
<dbReference type="CDD" id="cd10440">
    <property type="entry name" value="GIY-YIG_COG3680"/>
    <property type="match status" value="1"/>
</dbReference>
<dbReference type="AlphaFoldDB" id="A0A9N7CM63"/>